<dbReference type="OrthoDB" id="3245801at2759"/>
<evidence type="ECO:0000256" key="1">
    <source>
        <dbReference type="SAM" id="MobiDB-lite"/>
    </source>
</evidence>
<protein>
    <recommendedName>
        <fullName evidence="2">SMODS and SLOG-associating 2TM effector domain-containing protein</fullName>
    </recommendedName>
</protein>
<evidence type="ECO:0000259" key="2">
    <source>
        <dbReference type="Pfam" id="PF18142"/>
    </source>
</evidence>
<dbReference type="InterPro" id="IPR041622">
    <property type="entry name" value="SLATT_fungi"/>
</dbReference>
<gene>
    <name evidence="3" type="ORF">BDQ12DRAFT_633635</name>
</gene>
<dbReference type="STRING" id="68775.A0A5C3LXW0"/>
<dbReference type="EMBL" id="ML213612">
    <property type="protein sequence ID" value="TFK36738.1"/>
    <property type="molecule type" value="Genomic_DNA"/>
</dbReference>
<dbReference type="AlphaFoldDB" id="A0A5C3LXW0"/>
<organism evidence="3 4">
    <name type="scientific">Crucibulum laeve</name>
    <dbReference type="NCBI Taxonomy" id="68775"/>
    <lineage>
        <taxon>Eukaryota</taxon>
        <taxon>Fungi</taxon>
        <taxon>Dikarya</taxon>
        <taxon>Basidiomycota</taxon>
        <taxon>Agaricomycotina</taxon>
        <taxon>Agaricomycetes</taxon>
        <taxon>Agaricomycetidae</taxon>
        <taxon>Agaricales</taxon>
        <taxon>Agaricineae</taxon>
        <taxon>Nidulariaceae</taxon>
        <taxon>Crucibulum</taxon>
    </lineage>
</organism>
<accession>A0A5C3LXW0</accession>
<feature type="compositionally biased region" description="Polar residues" evidence="1">
    <location>
        <begin position="24"/>
        <end position="54"/>
    </location>
</feature>
<evidence type="ECO:0000313" key="3">
    <source>
        <dbReference type="EMBL" id="TFK36738.1"/>
    </source>
</evidence>
<keyword evidence="4" id="KW-1185">Reference proteome</keyword>
<dbReference type="Pfam" id="PF18142">
    <property type="entry name" value="SLATT_fungal"/>
    <property type="match status" value="1"/>
</dbReference>
<sequence length="283" mass="30783">MEHDRVPVPPNAGSRPTTPEPHPQDQQARTSTRPTAPQITIAEGSTQQAGSTGHASFVASPSSMERREEPETQSADQHRNSRRGLGVDYPLPPLPPAHVQGENGGIRRSRTADTLATMGRTRSGIDWIVPVDDKPRKRTVGERLQPTLDIAEIEKEKYAMKAKMTGYALNAAIGIQVLLGSLTTGLSAVATTGRQTAISTTILGGLATVVASYLARARGSNEPELSITRVKDLEHFIRECKAFQLDHGHVITNEFDERLIGMRDRFEELLGNANGERKLSTPV</sequence>
<feature type="region of interest" description="Disordered" evidence="1">
    <location>
        <begin position="1"/>
        <end position="91"/>
    </location>
</feature>
<feature type="domain" description="SMODS and SLOG-associating 2TM effector" evidence="2">
    <location>
        <begin position="152"/>
        <end position="272"/>
    </location>
</feature>
<dbReference type="Proteomes" id="UP000308652">
    <property type="component" value="Unassembled WGS sequence"/>
</dbReference>
<name>A0A5C3LXW0_9AGAR</name>
<reference evidence="3 4" key="1">
    <citation type="journal article" date="2019" name="Nat. Ecol. Evol.">
        <title>Megaphylogeny resolves global patterns of mushroom evolution.</title>
        <authorList>
            <person name="Varga T."/>
            <person name="Krizsan K."/>
            <person name="Foldi C."/>
            <person name="Dima B."/>
            <person name="Sanchez-Garcia M."/>
            <person name="Sanchez-Ramirez S."/>
            <person name="Szollosi G.J."/>
            <person name="Szarkandi J.G."/>
            <person name="Papp V."/>
            <person name="Albert L."/>
            <person name="Andreopoulos W."/>
            <person name="Angelini C."/>
            <person name="Antonin V."/>
            <person name="Barry K.W."/>
            <person name="Bougher N.L."/>
            <person name="Buchanan P."/>
            <person name="Buyck B."/>
            <person name="Bense V."/>
            <person name="Catcheside P."/>
            <person name="Chovatia M."/>
            <person name="Cooper J."/>
            <person name="Damon W."/>
            <person name="Desjardin D."/>
            <person name="Finy P."/>
            <person name="Geml J."/>
            <person name="Haridas S."/>
            <person name="Hughes K."/>
            <person name="Justo A."/>
            <person name="Karasinski D."/>
            <person name="Kautmanova I."/>
            <person name="Kiss B."/>
            <person name="Kocsube S."/>
            <person name="Kotiranta H."/>
            <person name="LaButti K.M."/>
            <person name="Lechner B.E."/>
            <person name="Liimatainen K."/>
            <person name="Lipzen A."/>
            <person name="Lukacs Z."/>
            <person name="Mihaltcheva S."/>
            <person name="Morgado L.N."/>
            <person name="Niskanen T."/>
            <person name="Noordeloos M.E."/>
            <person name="Ohm R.A."/>
            <person name="Ortiz-Santana B."/>
            <person name="Ovrebo C."/>
            <person name="Racz N."/>
            <person name="Riley R."/>
            <person name="Savchenko A."/>
            <person name="Shiryaev A."/>
            <person name="Soop K."/>
            <person name="Spirin V."/>
            <person name="Szebenyi C."/>
            <person name="Tomsovsky M."/>
            <person name="Tulloss R.E."/>
            <person name="Uehling J."/>
            <person name="Grigoriev I.V."/>
            <person name="Vagvolgyi C."/>
            <person name="Papp T."/>
            <person name="Martin F.M."/>
            <person name="Miettinen O."/>
            <person name="Hibbett D.S."/>
            <person name="Nagy L.G."/>
        </authorList>
    </citation>
    <scope>NUCLEOTIDE SEQUENCE [LARGE SCALE GENOMIC DNA]</scope>
    <source>
        <strain evidence="3 4">CBS 166.37</strain>
    </source>
</reference>
<proteinExistence type="predicted"/>
<dbReference type="NCBIfam" id="NF033635">
    <property type="entry name" value="SLATT_fungal"/>
    <property type="match status" value="1"/>
</dbReference>
<evidence type="ECO:0000313" key="4">
    <source>
        <dbReference type="Proteomes" id="UP000308652"/>
    </source>
</evidence>